<dbReference type="InterPro" id="IPR001810">
    <property type="entry name" value="F-box_dom"/>
</dbReference>
<dbReference type="AlphaFoldDB" id="A0AAV5WF62"/>
<sequence>EFPILELPAELSYNILSYMDKEELSVCLQSLVLDKVHAEWSKDKRVEDVTIKFKTYDDKTINTSSRYAYRDISSPLRRICDRFREVYSKCEFDYLEIYLHKNYNVTYCRELIEQCMGIRCTDLLRISLSLKSCSKVLSDEFLRKLTLEKNEVIIPMLCEVVTAAGLLVMWEDLLDGKFDCLSIVVNKVVVTELFDLIRTDGEKSSWESN</sequence>
<dbReference type="PROSITE" id="PS50181">
    <property type="entry name" value="FBOX"/>
    <property type="match status" value="1"/>
</dbReference>
<feature type="non-terminal residue" evidence="2">
    <location>
        <position position="1"/>
    </location>
</feature>
<evidence type="ECO:0000313" key="3">
    <source>
        <dbReference type="Proteomes" id="UP001432322"/>
    </source>
</evidence>
<name>A0AAV5WF62_9BILA</name>
<evidence type="ECO:0000259" key="1">
    <source>
        <dbReference type="PROSITE" id="PS50181"/>
    </source>
</evidence>
<feature type="non-terminal residue" evidence="2">
    <location>
        <position position="209"/>
    </location>
</feature>
<dbReference type="EMBL" id="BTSY01000005">
    <property type="protein sequence ID" value="GMT30566.1"/>
    <property type="molecule type" value="Genomic_DNA"/>
</dbReference>
<comment type="caution">
    <text evidence="2">The sequence shown here is derived from an EMBL/GenBank/DDBJ whole genome shotgun (WGS) entry which is preliminary data.</text>
</comment>
<gene>
    <name evidence="2" type="ORF">PFISCL1PPCAC_21863</name>
</gene>
<feature type="domain" description="F-box" evidence="1">
    <location>
        <begin position="1"/>
        <end position="24"/>
    </location>
</feature>
<evidence type="ECO:0000313" key="2">
    <source>
        <dbReference type="EMBL" id="GMT30566.1"/>
    </source>
</evidence>
<accession>A0AAV5WF62</accession>
<reference evidence="2" key="1">
    <citation type="submission" date="2023-10" db="EMBL/GenBank/DDBJ databases">
        <title>Genome assembly of Pristionchus species.</title>
        <authorList>
            <person name="Yoshida K."/>
            <person name="Sommer R.J."/>
        </authorList>
    </citation>
    <scope>NUCLEOTIDE SEQUENCE</scope>
    <source>
        <strain evidence="2">RS5133</strain>
    </source>
</reference>
<proteinExistence type="predicted"/>
<protein>
    <recommendedName>
        <fullName evidence="1">F-box domain-containing protein</fullName>
    </recommendedName>
</protein>
<keyword evidence="3" id="KW-1185">Reference proteome</keyword>
<organism evidence="2 3">
    <name type="scientific">Pristionchus fissidentatus</name>
    <dbReference type="NCBI Taxonomy" id="1538716"/>
    <lineage>
        <taxon>Eukaryota</taxon>
        <taxon>Metazoa</taxon>
        <taxon>Ecdysozoa</taxon>
        <taxon>Nematoda</taxon>
        <taxon>Chromadorea</taxon>
        <taxon>Rhabditida</taxon>
        <taxon>Rhabditina</taxon>
        <taxon>Diplogasteromorpha</taxon>
        <taxon>Diplogasteroidea</taxon>
        <taxon>Neodiplogasteridae</taxon>
        <taxon>Pristionchus</taxon>
    </lineage>
</organism>
<dbReference type="Proteomes" id="UP001432322">
    <property type="component" value="Unassembled WGS sequence"/>
</dbReference>